<name>Q7U6A7_PARMW</name>
<feature type="region of interest" description="Disordered" evidence="1">
    <location>
        <begin position="64"/>
        <end position="95"/>
    </location>
</feature>
<dbReference type="AlphaFoldDB" id="Q7U6A7"/>
<organism evidence="2 3">
    <name type="scientific">Parasynechococcus marenigrum (strain WH8102)</name>
    <dbReference type="NCBI Taxonomy" id="84588"/>
    <lineage>
        <taxon>Bacteria</taxon>
        <taxon>Bacillati</taxon>
        <taxon>Cyanobacteriota</taxon>
        <taxon>Cyanophyceae</taxon>
        <taxon>Synechococcales</taxon>
        <taxon>Prochlorococcaceae</taxon>
        <taxon>Parasynechococcus</taxon>
        <taxon>Parasynechococcus marenigrum</taxon>
    </lineage>
</organism>
<dbReference type="EMBL" id="BX569693">
    <property type="protein sequence ID" value="CAE07947.1"/>
    <property type="molecule type" value="Genomic_DNA"/>
</dbReference>
<evidence type="ECO:0000256" key="1">
    <source>
        <dbReference type="SAM" id="MobiDB-lite"/>
    </source>
</evidence>
<evidence type="ECO:0000313" key="3">
    <source>
        <dbReference type="Proteomes" id="UP000001422"/>
    </source>
</evidence>
<sequence>MAWRQPRGDQLSHGTEQVSGRGGASKVGGQSDDGNDAGGHTTLAMRPTIARIGDRWSVAELVNPWNAPGSADGSSDRSQRTQASPFPRNLFISTE</sequence>
<protein>
    <submittedName>
        <fullName evidence="2">Uncharacterized protein</fullName>
    </submittedName>
</protein>
<dbReference type="HOGENOM" id="CLU_2371752_0_0_3"/>
<accession>Q7U6A7</accession>
<reference evidence="2 3" key="1">
    <citation type="journal article" date="2003" name="Nature">
        <title>The genome of a motile marine Synechococcus.</title>
        <authorList>
            <person name="Palenik B."/>
            <person name="Brahamsha B."/>
            <person name="Larimer F."/>
            <person name="Land M."/>
            <person name="Hauser L."/>
            <person name="Chain P."/>
            <person name="Lamerdin J."/>
            <person name="Regala W."/>
            <person name="Allen E.A."/>
            <person name="McCarren J."/>
            <person name="Paulsen I."/>
            <person name="Dufresne A."/>
            <person name="Partensky F."/>
            <person name="Webb E."/>
            <person name="Waterbury J."/>
        </authorList>
    </citation>
    <scope>NUCLEOTIDE SEQUENCE [LARGE SCALE GENOMIC DNA]</scope>
    <source>
        <strain evidence="2 3">WH8102</strain>
    </source>
</reference>
<dbReference type="Proteomes" id="UP000001422">
    <property type="component" value="Chromosome"/>
</dbReference>
<feature type="region of interest" description="Disordered" evidence="1">
    <location>
        <begin position="1"/>
        <end position="46"/>
    </location>
</feature>
<evidence type="ECO:0000313" key="2">
    <source>
        <dbReference type="EMBL" id="CAE07947.1"/>
    </source>
</evidence>
<gene>
    <name evidence="2" type="ordered locus">SYNW1432</name>
</gene>
<proteinExistence type="predicted"/>
<dbReference type="KEGG" id="syw:SYNW1432"/>
<keyword evidence="3" id="KW-1185">Reference proteome</keyword>